<evidence type="ECO:0000256" key="5">
    <source>
        <dbReference type="ARBA" id="ARBA00023242"/>
    </source>
</evidence>
<dbReference type="InterPro" id="IPR002100">
    <property type="entry name" value="TF_MADSbox"/>
</dbReference>
<feature type="region of interest" description="Disordered" evidence="6">
    <location>
        <begin position="1"/>
        <end position="28"/>
    </location>
</feature>
<dbReference type="SUPFAM" id="SSF55455">
    <property type="entry name" value="SRF-like"/>
    <property type="match status" value="1"/>
</dbReference>
<dbReference type="Pfam" id="PF00319">
    <property type="entry name" value="SRF-TF"/>
    <property type="match status" value="1"/>
</dbReference>
<feature type="compositionally biased region" description="Polar residues" evidence="6">
    <location>
        <begin position="1"/>
        <end position="11"/>
    </location>
</feature>
<dbReference type="GO" id="GO:0000981">
    <property type="term" value="F:DNA-binding transcription factor activity, RNA polymerase II-specific"/>
    <property type="evidence" value="ECO:0007669"/>
    <property type="project" value="TreeGrafter"/>
</dbReference>
<name>A0A6P5XL04_DURZI</name>
<evidence type="ECO:0000256" key="1">
    <source>
        <dbReference type="ARBA" id="ARBA00004123"/>
    </source>
</evidence>
<organism evidence="8 9">
    <name type="scientific">Durio zibethinus</name>
    <name type="common">Durian</name>
    <dbReference type="NCBI Taxonomy" id="66656"/>
    <lineage>
        <taxon>Eukaryota</taxon>
        <taxon>Viridiplantae</taxon>
        <taxon>Streptophyta</taxon>
        <taxon>Embryophyta</taxon>
        <taxon>Tracheophyta</taxon>
        <taxon>Spermatophyta</taxon>
        <taxon>Magnoliopsida</taxon>
        <taxon>eudicotyledons</taxon>
        <taxon>Gunneridae</taxon>
        <taxon>Pentapetalae</taxon>
        <taxon>rosids</taxon>
        <taxon>malvids</taxon>
        <taxon>Malvales</taxon>
        <taxon>Malvaceae</taxon>
        <taxon>Helicteroideae</taxon>
        <taxon>Durio</taxon>
    </lineage>
</organism>
<dbReference type="GO" id="GO:0000978">
    <property type="term" value="F:RNA polymerase II cis-regulatory region sequence-specific DNA binding"/>
    <property type="evidence" value="ECO:0007669"/>
    <property type="project" value="TreeGrafter"/>
</dbReference>
<keyword evidence="4" id="KW-0804">Transcription</keyword>
<evidence type="ECO:0000259" key="7">
    <source>
        <dbReference type="PROSITE" id="PS50066"/>
    </source>
</evidence>
<comment type="subcellular location">
    <subcellularLocation>
        <location evidence="1">Nucleus</location>
    </subcellularLocation>
</comment>
<keyword evidence="3" id="KW-0238">DNA-binding</keyword>
<reference evidence="9" key="1">
    <citation type="submission" date="2025-08" db="UniProtKB">
        <authorList>
            <consortium name="RefSeq"/>
        </authorList>
    </citation>
    <scope>IDENTIFICATION</scope>
    <source>
        <tissue evidence="9">Fruit stalk</tissue>
    </source>
</reference>
<dbReference type="PRINTS" id="PR00404">
    <property type="entry name" value="MADSDOMAIN"/>
</dbReference>
<dbReference type="GO" id="GO:0005634">
    <property type="term" value="C:nucleus"/>
    <property type="evidence" value="ECO:0007669"/>
    <property type="project" value="UniProtKB-SubCell"/>
</dbReference>
<evidence type="ECO:0000256" key="2">
    <source>
        <dbReference type="ARBA" id="ARBA00023015"/>
    </source>
</evidence>
<keyword evidence="5" id="KW-0539">Nucleus</keyword>
<evidence type="ECO:0000313" key="9">
    <source>
        <dbReference type="RefSeq" id="XP_022728552.1"/>
    </source>
</evidence>
<sequence length="170" mass="19533">MEDSVLMSNVTEAKKTRSSRGRQRIEIKKLEDESKRQVTFSKRRRGLFNKAKELSTLCGVEVGILTLSKSGRVYSNDNVEAVLDRYLAESSGQGNYSLIKQKEVKEDISGGFWLDQPIENMGLVELLEYAMALNDLRKNVEARVEELSIQKSTYLWQYVADQELNKDRDF</sequence>
<keyword evidence="2" id="KW-0805">Transcription regulation</keyword>
<dbReference type="KEGG" id="dzi:111284081"/>
<dbReference type="InterPro" id="IPR036879">
    <property type="entry name" value="TF_MADSbox_sf"/>
</dbReference>
<proteinExistence type="predicted"/>
<evidence type="ECO:0000313" key="8">
    <source>
        <dbReference type="Proteomes" id="UP000515121"/>
    </source>
</evidence>
<dbReference type="PANTHER" id="PTHR11945">
    <property type="entry name" value="MADS BOX PROTEIN"/>
    <property type="match status" value="1"/>
</dbReference>
<dbReference type="OrthoDB" id="1896642at2759"/>
<dbReference type="PROSITE" id="PS50066">
    <property type="entry name" value="MADS_BOX_2"/>
    <property type="match status" value="1"/>
</dbReference>
<evidence type="ECO:0000256" key="4">
    <source>
        <dbReference type="ARBA" id="ARBA00023163"/>
    </source>
</evidence>
<evidence type="ECO:0000256" key="6">
    <source>
        <dbReference type="SAM" id="MobiDB-lite"/>
    </source>
</evidence>
<gene>
    <name evidence="9" type="primary">LOC111284081</name>
</gene>
<feature type="domain" description="MADS-box" evidence="7">
    <location>
        <begin position="20"/>
        <end position="80"/>
    </location>
</feature>
<accession>A0A6P5XL04</accession>
<keyword evidence="8" id="KW-1185">Reference proteome</keyword>
<dbReference type="AlphaFoldDB" id="A0A6P5XL04"/>
<dbReference type="RefSeq" id="XP_022728552.1">
    <property type="nucleotide sequence ID" value="XM_022872817.1"/>
</dbReference>
<dbReference type="Gene3D" id="3.40.1810.10">
    <property type="entry name" value="Transcription factor, MADS-box"/>
    <property type="match status" value="1"/>
</dbReference>
<dbReference type="Proteomes" id="UP000515121">
    <property type="component" value="Unplaced"/>
</dbReference>
<dbReference type="PANTHER" id="PTHR11945:SF828">
    <property type="entry name" value="AGAMOUS-LIKE MADS-BOX PROTEIN AGL62"/>
    <property type="match status" value="1"/>
</dbReference>
<dbReference type="SMART" id="SM00432">
    <property type="entry name" value="MADS"/>
    <property type="match status" value="1"/>
</dbReference>
<evidence type="ECO:0000256" key="3">
    <source>
        <dbReference type="ARBA" id="ARBA00023125"/>
    </source>
</evidence>
<dbReference type="GeneID" id="111284081"/>
<dbReference type="GO" id="GO:0046983">
    <property type="term" value="F:protein dimerization activity"/>
    <property type="evidence" value="ECO:0007669"/>
    <property type="project" value="InterPro"/>
</dbReference>
<protein>
    <submittedName>
        <fullName evidence="9">Agamous-like MADS-box protein AGL61</fullName>
    </submittedName>
</protein>